<name>A0A2U9CJ31_SCOMX</name>
<organism evidence="1 2">
    <name type="scientific">Scophthalmus maximus</name>
    <name type="common">Turbot</name>
    <name type="synonym">Psetta maxima</name>
    <dbReference type="NCBI Taxonomy" id="52904"/>
    <lineage>
        <taxon>Eukaryota</taxon>
        <taxon>Metazoa</taxon>
        <taxon>Chordata</taxon>
        <taxon>Craniata</taxon>
        <taxon>Vertebrata</taxon>
        <taxon>Euteleostomi</taxon>
        <taxon>Actinopterygii</taxon>
        <taxon>Neopterygii</taxon>
        <taxon>Teleostei</taxon>
        <taxon>Neoteleostei</taxon>
        <taxon>Acanthomorphata</taxon>
        <taxon>Carangaria</taxon>
        <taxon>Pleuronectiformes</taxon>
        <taxon>Pleuronectoidei</taxon>
        <taxon>Scophthalmidae</taxon>
        <taxon>Scophthalmus</taxon>
    </lineage>
</organism>
<gene>
    <name evidence="1" type="ORF">SMAX5B_000353</name>
</gene>
<sequence>MPLTLAGNVTASGGAPACVCSAFLPDSSFPADRVHHMQQVTTDLRLELEIQMNKNLMHTPPSPALLLRTGAPSPSSVGWPSLGAGMTLLCALVRALLHLVLSTKDPAEYGF</sequence>
<evidence type="ECO:0000313" key="1">
    <source>
        <dbReference type="EMBL" id="AWP16604.1"/>
    </source>
</evidence>
<accession>A0A2U9CJ31</accession>
<dbReference type="Proteomes" id="UP000246464">
    <property type="component" value="Chromosome 17"/>
</dbReference>
<dbReference type="EMBL" id="CP026259">
    <property type="protein sequence ID" value="AWP16604.1"/>
    <property type="molecule type" value="Genomic_DNA"/>
</dbReference>
<dbReference type="AlphaFoldDB" id="A0A2U9CJ31"/>
<proteinExistence type="predicted"/>
<protein>
    <submittedName>
        <fullName evidence="1">Uncharacterized protein</fullName>
    </submittedName>
</protein>
<reference evidence="1 2" key="1">
    <citation type="submission" date="2017-12" db="EMBL/GenBank/DDBJ databases">
        <title>Integrating genomic resources of turbot (Scophthalmus maximus) in depth evaluation of genetic and physical mapping variation across individuals.</title>
        <authorList>
            <person name="Martinez P."/>
        </authorList>
    </citation>
    <scope>NUCLEOTIDE SEQUENCE [LARGE SCALE GENOMIC DNA]</scope>
</reference>
<keyword evidence="2" id="KW-1185">Reference proteome</keyword>
<evidence type="ECO:0000313" key="2">
    <source>
        <dbReference type="Proteomes" id="UP000246464"/>
    </source>
</evidence>